<protein>
    <submittedName>
        <fullName evidence="1">Uncharacterized protein</fullName>
    </submittedName>
</protein>
<accession>A0A502BRJ0</accession>
<evidence type="ECO:0000313" key="1">
    <source>
        <dbReference type="EMBL" id="TPF76834.1"/>
    </source>
</evidence>
<organism evidence="1 2">
    <name type="scientific">Brucella gallinifaecis</name>
    <dbReference type="NCBI Taxonomy" id="215590"/>
    <lineage>
        <taxon>Bacteria</taxon>
        <taxon>Pseudomonadati</taxon>
        <taxon>Pseudomonadota</taxon>
        <taxon>Alphaproteobacteria</taxon>
        <taxon>Hyphomicrobiales</taxon>
        <taxon>Brucellaceae</taxon>
        <taxon>Brucella/Ochrobactrum group</taxon>
        <taxon>Brucella</taxon>
    </lineage>
</organism>
<name>A0A502BRJ0_9HYPH</name>
<sequence length="98" mass="11166">MQGKTHVSGAGLEWFPVEWLDTADRQVISMFKGCGPSAQSISLEKLENDPYFHVVLSKLDKTFHEFQVGRFKSPPSSLDHRQMILLCVYGMHRMALKV</sequence>
<dbReference type="OrthoDB" id="2375382at2"/>
<keyword evidence="2" id="KW-1185">Reference proteome</keyword>
<dbReference type="Proteomes" id="UP000315388">
    <property type="component" value="Unassembled WGS sequence"/>
</dbReference>
<gene>
    <name evidence="1" type="ORF">FHY56_00200</name>
</gene>
<dbReference type="RefSeq" id="WP_140903176.1">
    <property type="nucleotide sequence ID" value="NZ_JBHTMD010000017.1"/>
</dbReference>
<dbReference type="EMBL" id="VEWJ01000001">
    <property type="protein sequence ID" value="TPF76834.1"/>
    <property type="molecule type" value="Genomic_DNA"/>
</dbReference>
<proteinExistence type="predicted"/>
<evidence type="ECO:0000313" key="2">
    <source>
        <dbReference type="Proteomes" id="UP000315388"/>
    </source>
</evidence>
<comment type="caution">
    <text evidence="1">The sequence shown here is derived from an EMBL/GenBank/DDBJ whole genome shotgun (WGS) entry which is preliminary data.</text>
</comment>
<dbReference type="AlphaFoldDB" id="A0A502BRJ0"/>
<reference evidence="1 2" key="1">
    <citation type="journal article" date="2003" name="Int. J. Syst. Evol. Microbiol.">
        <title>Towards a standardized format for the description of a novel species (of an established genus): Ochrobactrum gallinifaecis sp. nov.</title>
        <authorList>
            <person name="Kampfer P."/>
            <person name="Buczolits S."/>
            <person name="Albrecht A."/>
            <person name="Busse H.J."/>
            <person name="Stackebrandt E."/>
        </authorList>
    </citation>
    <scope>NUCLEOTIDE SEQUENCE [LARGE SCALE GENOMIC DNA]</scope>
    <source>
        <strain evidence="1 2">ISO 196</strain>
    </source>
</reference>